<dbReference type="GO" id="GO:0030435">
    <property type="term" value="P:sporulation resulting in formation of a cellular spore"/>
    <property type="evidence" value="ECO:0007669"/>
    <property type="project" value="InterPro"/>
</dbReference>
<dbReference type="GO" id="GO:0030288">
    <property type="term" value="C:outer membrane-bounded periplasmic space"/>
    <property type="evidence" value="ECO:0007669"/>
    <property type="project" value="TreeGrafter"/>
</dbReference>
<organism evidence="4 5">
    <name type="scientific">Allisonella histaminiformans</name>
    <dbReference type="NCBI Taxonomy" id="209880"/>
    <lineage>
        <taxon>Bacteria</taxon>
        <taxon>Bacillati</taxon>
        <taxon>Bacillota</taxon>
        <taxon>Negativicutes</taxon>
        <taxon>Veillonellales</taxon>
        <taxon>Veillonellaceae</taxon>
        <taxon>Allisonella</taxon>
    </lineage>
</organism>
<reference evidence="4 5" key="1">
    <citation type="submission" date="2016-10" db="EMBL/GenBank/DDBJ databases">
        <authorList>
            <person name="de Groot N.N."/>
        </authorList>
    </citation>
    <scope>NUCLEOTIDE SEQUENCE [LARGE SCALE GENOMIC DNA]</scope>
    <source>
        <strain evidence="4 5">DSM 15230</strain>
    </source>
</reference>
<evidence type="ECO:0000259" key="3">
    <source>
        <dbReference type="Pfam" id="PF08486"/>
    </source>
</evidence>
<proteinExistence type="predicted"/>
<dbReference type="Proteomes" id="UP000199689">
    <property type="component" value="Unassembled WGS sequence"/>
</dbReference>
<dbReference type="GeneID" id="87755787"/>
<feature type="domain" description="Sporulation stage II protein D amidase enhancer LytB N-terminal" evidence="3">
    <location>
        <begin position="198"/>
        <end position="288"/>
    </location>
</feature>
<gene>
    <name evidence="4" type="ORF">SAMN02910343_00755</name>
</gene>
<dbReference type="InterPro" id="IPR013693">
    <property type="entry name" value="SpoIID/LytB_N"/>
</dbReference>
<dbReference type="RefSeq" id="WP_091364009.1">
    <property type="nucleotide sequence ID" value="NZ_FMXA01000008.1"/>
</dbReference>
<evidence type="ECO:0000256" key="1">
    <source>
        <dbReference type="SAM" id="MobiDB-lite"/>
    </source>
</evidence>
<feature type="region of interest" description="Disordered" evidence="1">
    <location>
        <begin position="44"/>
        <end position="97"/>
    </location>
</feature>
<feature type="compositionally biased region" description="Basic residues" evidence="1">
    <location>
        <begin position="76"/>
        <end position="88"/>
    </location>
</feature>
<dbReference type="Pfam" id="PF08486">
    <property type="entry name" value="SpoIID"/>
    <property type="match status" value="1"/>
</dbReference>
<dbReference type="InterPro" id="IPR051922">
    <property type="entry name" value="Bact_Sporulation_Assoc"/>
</dbReference>
<dbReference type="EMBL" id="FMXA01000008">
    <property type="protein sequence ID" value="SDA47308.1"/>
    <property type="molecule type" value="Genomic_DNA"/>
</dbReference>
<feature type="compositionally biased region" description="Basic and acidic residues" evidence="1">
    <location>
        <begin position="63"/>
        <end position="75"/>
    </location>
</feature>
<dbReference type="NCBIfam" id="TIGR02669">
    <property type="entry name" value="SpoIID_LytB"/>
    <property type="match status" value="1"/>
</dbReference>
<feature type="chain" id="PRO_5011740849" evidence="2">
    <location>
        <begin position="26"/>
        <end position="465"/>
    </location>
</feature>
<dbReference type="OrthoDB" id="9794671at2"/>
<evidence type="ECO:0000313" key="4">
    <source>
        <dbReference type="EMBL" id="SDA47308.1"/>
    </source>
</evidence>
<keyword evidence="5" id="KW-1185">Reference proteome</keyword>
<dbReference type="STRING" id="209880.SAMN02910343_00755"/>
<evidence type="ECO:0000313" key="5">
    <source>
        <dbReference type="Proteomes" id="UP000199689"/>
    </source>
</evidence>
<evidence type="ECO:0000256" key="2">
    <source>
        <dbReference type="SAM" id="SignalP"/>
    </source>
</evidence>
<dbReference type="PANTHER" id="PTHR30032">
    <property type="entry name" value="N-ACETYLMURAMOYL-L-ALANINE AMIDASE-RELATED"/>
    <property type="match status" value="1"/>
</dbReference>
<sequence>MMKKTALVMAVCLGLTISFPGAVRAANGSTIKVVSMDELEKDYPELGNSGKPDLNGSQTVDSGKVKKADKSAEKNNKKKKEIKNRKKKDNSQKIRNVDKVNNLGPDISVGLINGKVLVPITGLVDFKAVDLSGNELETYDAGTILTVTRDGSNIYINENDYSGPIILKAQDDKDSGAAFIVKGNKYRGSIKLLPSPQNAGVTVVNVLPMEEYLYGVVPSESVPTWKPNALRAQAVAARTYALKHKNGFKSRGYDVTDTTESQVYNGYSAETKATNDAVDSTAGEIITYNGQPIDAVFSASAGGYTENSENVWGQVIPYLRGVKEEDTPEVKQAWTSKVSLDTLQKNLGIGNLQEIRLSRLTSGPMFTGDRGVSGRVKRIIFVGSNGQKTITGDNFRRLFGLKSTMFDFDLEGNTLMIYGYGWGHGLGMSQWGAEAMAEKHDKDDDDYYKDILSHYYTDTEITKIY</sequence>
<name>A0A1G5VNI8_9FIRM</name>
<feature type="signal peptide" evidence="2">
    <location>
        <begin position="1"/>
        <end position="25"/>
    </location>
</feature>
<keyword evidence="2" id="KW-0732">Signal</keyword>
<dbReference type="AlphaFoldDB" id="A0A1G5VNI8"/>
<protein>
    <submittedName>
        <fullName evidence="4">Stage II sporulation protein</fullName>
    </submittedName>
</protein>
<dbReference type="PANTHER" id="PTHR30032:SF4">
    <property type="entry name" value="AMIDASE ENHANCER"/>
    <property type="match status" value="1"/>
</dbReference>
<accession>A0A1G5VNI8</accession>
<dbReference type="InterPro" id="IPR013486">
    <property type="entry name" value="SpoIID/LytB"/>
</dbReference>